<evidence type="ECO:0000256" key="2">
    <source>
        <dbReference type="ARBA" id="ARBA00023295"/>
    </source>
</evidence>
<organism evidence="5 6">
    <name type="scientific">Homoserinimonas aerilata</name>
    <dbReference type="NCBI Taxonomy" id="1162970"/>
    <lineage>
        <taxon>Bacteria</taxon>
        <taxon>Bacillati</taxon>
        <taxon>Actinomycetota</taxon>
        <taxon>Actinomycetes</taxon>
        <taxon>Micrococcales</taxon>
        <taxon>Microbacteriaceae</taxon>
        <taxon>Homoserinimonas</taxon>
    </lineage>
</organism>
<dbReference type="CDD" id="cd00063">
    <property type="entry name" value="FN3"/>
    <property type="match status" value="1"/>
</dbReference>
<keyword evidence="3" id="KW-0624">Polysaccharide degradation</keyword>
<dbReference type="GO" id="GO:0016020">
    <property type="term" value="C:membrane"/>
    <property type="evidence" value="ECO:0007669"/>
    <property type="project" value="InterPro"/>
</dbReference>
<accession>A0A542YF15</accession>
<dbReference type="InterPro" id="IPR003528">
    <property type="entry name" value="Long_hematopoietin_rcpt_CS"/>
</dbReference>
<evidence type="ECO:0000256" key="1">
    <source>
        <dbReference type="ARBA" id="ARBA00007885"/>
    </source>
</evidence>
<evidence type="ECO:0000259" key="4">
    <source>
        <dbReference type="PROSITE" id="PS50853"/>
    </source>
</evidence>
<dbReference type="InterPro" id="IPR003961">
    <property type="entry name" value="FN3_dom"/>
</dbReference>
<dbReference type="GO" id="GO:0004896">
    <property type="term" value="F:cytokine receptor activity"/>
    <property type="evidence" value="ECO:0007669"/>
    <property type="project" value="InterPro"/>
</dbReference>
<gene>
    <name evidence="5" type="ORF">FB562_2191</name>
</gene>
<feature type="domain" description="Fibronectin type-III" evidence="4">
    <location>
        <begin position="418"/>
        <end position="522"/>
    </location>
</feature>
<dbReference type="InterPro" id="IPR036116">
    <property type="entry name" value="FN3_sf"/>
</dbReference>
<evidence type="ECO:0000256" key="3">
    <source>
        <dbReference type="ARBA" id="ARBA00023326"/>
    </source>
</evidence>
<keyword evidence="2" id="KW-0326">Glycosidase</keyword>
<dbReference type="GO" id="GO:0000272">
    <property type="term" value="P:polysaccharide catabolic process"/>
    <property type="evidence" value="ECO:0007669"/>
    <property type="project" value="UniProtKB-KW"/>
</dbReference>
<comment type="caution">
    <text evidence="5">The sequence shown here is derived from an EMBL/GenBank/DDBJ whole genome shotgun (WGS) entry which is preliminary data.</text>
</comment>
<dbReference type="InterPro" id="IPR013783">
    <property type="entry name" value="Ig-like_fold"/>
</dbReference>
<name>A0A542YF15_9MICO</name>
<dbReference type="PROSITE" id="PS50853">
    <property type="entry name" value="FN3"/>
    <property type="match status" value="1"/>
</dbReference>
<keyword evidence="2" id="KW-0378">Hydrolase</keyword>
<dbReference type="EMBL" id="VFOM01000002">
    <property type="protein sequence ID" value="TQL46667.1"/>
    <property type="molecule type" value="Genomic_DNA"/>
</dbReference>
<dbReference type="AlphaFoldDB" id="A0A542YF15"/>
<evidence type="ECO:0000313" key="6">
    <source>
        <dbReference type="Proteomes" id="UP000317998"/>
    </source>
</evidence>
<keyword evidence="6" id="KW-1185">Reference proteome</keyword>
<proteinExistence type="inferred from homology"/>
<dbReference type="GO" id="GO:0016798">
    <property type="term" value="F:hydrolase activity, acting on glycosyl bonds"/>
    <property type="evidence" value="ECO:0007669"/>
    <property type="project" value="UniProtKB-KW"/>
</dbReference>
<dbReference type="Proteomes" id="UP000317998">
    <property type="component" value="Unassembled WGS sequence"/>
</dbReference>
<dbReference type="Gene3D" id="2.60.40.10">
    <property type="entry name" value="Immunoglobulins"/>
    <property type="match status" value="1"/>
</dbReference>
<reference evidence="5 6" key="1">
    <citation type="submission" date="2019-06" db="EMBL/GenBank/DDBJ databases">
        <title>Sequencing the genomes of 1000 actinobacteria strains.</title>
        <authorList>
            <person name="Klenk H.-P."/>
        </authorList>
    </citation>
    <scope>NUCLEOTIDE SEQUENCE [LARGE SCALE GENOMIC DNA]</scope>
    <source>
        <strain evidence="5 6">DSM 26477</strain>
    </source>
</reference>
<evidence type="ECO:0000313" key="5">
    <source>
        <dbReference type="EMBL" id="TQL46667.1"/>
    </source>
</evidence>
<dbReference type="SUPFAM" id="SSF49265">
    <property type="entry name" value="Fibronectin type III"/>
    <property type="match status" value="1"/>
</dbReference>
<dbReference type="PROSITE" id="PS01352">
    <property type="entry name" value="HEMATOPO_REC_L_F1"/>
    <property type="match status" value="1"/>
</dbReference>
<protein>
    <recommendedName>
        <fullName evidence="4">Fibronectin type-III domain-containing protein</fullName>
    </recommendedName>
</protein>
<keyword evidence="3" id="KW-0119">Carbohydrate metabolism</keyword>
<sequence length="1131" mass="121034">MSDFVAQFPYDIRVRMVDYTEHLGWAVGRILTLQTIDFTAPHSATPVLIVKASREVEPDLPGFQVVDVEIYDGDKWVRQVKNGRFVLSRDDTDDADPAGIITYRGVSIADWLLQRARVQWSMSAAEGERTWRAATPGRILMSLMNEAQARGWGTWFYQGFSATHDGDGVPWATTDLERTYRLGIPYSQVLDGLIQDGVVEYATDGFEVGFHHSLKLYNPGTGIDRTVDRRSVSPPGRGAVVSMASVPVAQAPVKRSIDDIRTRVTVQGEGDLRVTVEDFVGTDLAHFGQLESWVAAGGVDKPADATKIGEHSLAENTVAKTEMSFTYDANAVPAHLWPWRGFEPGDWILNRSGQKVRVFEVMLSKGEDSQIRVTVLVGDRFSALLPSLAKTQSNARIGAGSGGSGVVPSPNDARIPVAPTGLSLSNEGYWDTDGAARGSVTITWDEVTMATQGTMIVIDQYELWSRESLTEPWTRMTAAVDRVVHWFPLEPATMFYVRARAHSKGGVWGEWSGPQGVMVANPTDLPWPPTTAVVTQDMGAVSVAWDGLLDSDVGPVAPPKQHKHVITEQSDSETGTYLPVGQQLVSAGSVQVTGIGHAVTVWFRQRSVDRVGNISDPSSPVSITVEWDGDRLGQMAQDVIDAVEAAETAVTSANGKNRVVWSLDPASGTTDFIDGDTWFQRDSSTVIGQWEFVSGVWEARTINHQVLASIDLGKATVGQLDGTYIKANTITTQALAVGDFENYVHDPELSNPPGAWIQEYEPAQSLIWTPNSTVGLAWRLNANGQTVRVRNSHKFTAVPGEKFQIDGTGWSNATTATSFLIGAFFYDAAGTSLSSPNFAVPNTGVLTPFSIEATAPANSAYGTLFIQMQTSATSGLGYLLHDMSVRRKTTGQLIVDGAIDGKTITGAVVRTAASGQRVQLDSTGLKGFNAAGTAQTTIGTNGLLTAIGATIESAVSGQRVVLSGAGLTIYDPSGLAGTIRGFNDGAGAPKRWVSIGNNADAQMIKVGDFDGPDSAWSGLNAGEYRVQADTMRSPQYQNLNGGRSAPYAMAAGFGSQLFSAATQNFTITLPAGRFTNSAMVSVMGRATNQGVSFNAAAGATSISVFGFNGADGLTVPYQWIAVQMTPTSGPG</sequence>
<comment type="similarity">
    <text evidence="1">Belongs to the type I cytokine receptor family. Type 1 subfamily.</text>
</comment>